<evidence type="ECO:0000313" key="6">
    <source>
        <dbReference type="Proteomes" id="UP000000493"/>
    </source>
</evidence>
<reference evidence="6" key="1">
    <citation type="submission" date="2011-06" db="EMBL/GenBank/DDBJ databases">
        <title>The complete genome of plasmid 2 of Runella slithyformis DSM 19594.</title>
        <authorList>
            <consortium name="US DOE Joint Genome Institute (JGI-PGF)"/>
            <person name="Lucas S."/>
            <person name="Han J."/>
            <person name="Lapidus A."/>
            <person name="Bruce D."/>
            <person name="Goodwin L."/>
            <person name="Pitluck S."/>
            <person name="Peters L."/>
            <person name="Kyrpides N."/>
            <person name="Mavromatis K."/>
            <person name="Ivanova N."/>
            <person name="Ovchinnikova G."/>
            <person name="Zhang X."/>
            <person name="Misra M."/>
            <person name="Detter J.C."/>
            <person name="Tapia R."/>
            <person name="Han C."/>
            <person name="Land M."/>
            <person name="Hauser L."/>
            <person name="Markowitz V."/>
            <person name="Cheng J.-F."/>
            <person name="Hugenholtz P."/>
            <person name="Woyke T."/>
            <person name="Wu D."/>
            <person name="Tindall B."/>
            <person name="Faehrich R."/>
            <person name="Brambilla E."/>
            <person name="Klenk H.-P."/>
            <person name="Eisen J.A."/>
        </authorList>
    </citation>
    <scope>NUCLEOTIDE SEQUENCE [LARGE SCALE GENOMIC DNA]</scope>
    <source>
        <strain evidence="6">ATCC 29530 / DSM 19594 / LMG 11500 / NCIMB 11436 / LSU 4</strain>
        <plasmid evidence="6">pRUNSL02</plasmid>
    </source>
</reference>
<dbReference type="AlphaFoldDB" id="A0A7U4E962"/>
<reference evidence="5 6" key="2">
    <citation type="journal article" date="2012" name="Stand. Genomic Sci.">
        <title>Complete genome sequence of the aquatic bacterium Runella slithyformis type strain (LSU 4(T)).</title>
        <authorList>
            <person name="Copeland A."/>
            <person name="Zhang X."/>
            <person name="Misra M."/>
            <person name="Lapidus A."/>
            <person name="Nolan M."/>
            <person name="Lucas S."/>
            <person name="Deshpande S."/>
            <person name="Cheng J.F."/>
            <person name="Tapia R."/>
            <person name="Goodwin L.A."/>
            <person name="Pitluck S."/>
            <person name="Liolios K."/>
            <person name="Pagani I."/>
            <person name="Ivanova N."/>
            <person name="Mikhailova N."/>
            <person name="Pati A."/>
            <person name="Chen A."/>
            <person name="Palaniappan K."/>
            <person name="Land M."/>
            <person name="Hauser L."/>
            <person name="Pan C."/>
            <person name="Jeffries C.D."/>
            <person name="Detter J.C."/>
            <person name="Brambilla E.M."/>
            <person name="Rohde M."/>
            <person name="Djao O.D."/>
            <person name="Goker M."/>
            <person name="Sikorski J."/>
            <person name="Tindall B.J."/>
            <person name="Woyke T."/>
            <person name="Bristow J."/>
            <person name="Eisen J.A."/>
            <person name="Markowitz V."/>
            <person name="Hugenholtz P."/>
            <person name="Kyrpides N.C."/>
            <person name="Klenk H.P."/>
            <person name="Mavromatis K."/>
        </authorList>
    </citation>
    <scope>NUCLEOTIDE SEQUENCE [LARGE SCALE GENOMIC DNA]</scope>
    <source>
        <strain evidence="6">ATCC 29530 / DSM 19594 / LMG 11500 / NCIMB 11436 / LSU 4</strain>
    </source>
</reference>
<keyword evidence="5" id="KW-0614">Plasmid</keyword>
<proteinExistence type="inferred from homology"/>
<dbReference type="RefSeq" id="WP_013931289.1">
    <property type="nucleotide sequence ID" value="NC_015704.1"/>
</dbReference>
<feature type="domain" description="HipA-like C-terminal" evidence="4">
    <location>
        <begin position="57"/>
        <end position="283"/>
    </location>
</feature>
<dbReference type="EMBL" id="CP002861">
    <property type="protein sequence ID" value="AEI52108.1"/>
    <property type="molecule type" value="Genomic_DNA"/>
</dbReference>
<dbReference type="Proteomes" id="UP000000493">
    <property type="component" value="Plasmid pRUNSL02"/>
</dbReference>
<evidence type="ECO:0000256" key="2">
    <source>
        <dbReference type="ARBA" id="ARBA00022679"/>
    </source>
</evidence>
<keyword evidence="2" id="KW-0808">Transferase</keyword>
<evidence type="ECO:0000256" key="1">
    <source>
        <dbReference type="ARBA" id="ARBA00010164"/>
    </source>
</evidence>
<accession>A0A7U4E962</accession>
<dbReference type="GO" id="GO:0005829">
    <property type="term" value="C:cytosol"/>
    <property type="evidence" value="ECO:0007669"/>
    <property type="project" value="TreeGrafter"/>
</dbReference>
<sequence>MKTIVCPSTLQSGFDTYSPNTRKSLFDGSRVSHILAFKHQDIRTTAFQGFGQSFRQLSISGVQEKYGLVLEGNILRLPEPNEQTHYILKPIPPDLPNASEIPANEHLTMQIAKQVYGIPTAVNGLIFFTDKEPALLIKRFDFRPDGSKWRQEDFASLSGRTKQTAGLDYKYEGSYEEIAQLIRQHLPAYRVETEKFFRLVLFNYLFSNGDAHLKNFSIIETLDGDFVLSPAYYLICTRLHLTDSDMALKDGLFSHDYETDSFTANAFYAFDDFLVFGTRIGIAEKRVRQQLILFQKDYEKVRALTQNSWLSDAAKATYLACYESRLQRLNYAFKMNK</sequence>
<dbReference type="InterPro" id="IPR052028">
    <property type="entry name" value="HipA_Ser/Thr_kinase"/>
</dbReference>
<dbReference type="PANTHER" id="PTHR37419">
    <property type="entry name" value="SERINE/THREONINE-PROTEIN KINASE TOXIN HIPA"/>
    <property type="match status" value="1"/>
</dbReference>
<dbReference type="InterPro" id="IPR012893">
    <property type="entry name" value="HipA-like_C"/>
</dbReference>
<gene>
    <name evidence="5" type="ordered locus">Runsl_5972</name>
</gene>
<comment type="similarity">
    <text evidence="1">Belongs to the HipA Ser/Thr kinase family.</text>
</comment>
<geneLocation type="plasmid" evidence="5 6">
    <name>pRUNSL02</name>
</geneLocation>
<protein>
    <submittedName>
        <fullName evidence="5">HipA domain protein</fullName>
    </submittedName>
</protein>
<dbReference type="KEGG" id="rsi:Runsl_5972"/>
<keyword evidence="3" id="KW-0418">Kinase</keyword>
<organism evidence="5 6">
    <name type="scientific">Runella slithyformis (strain ATCC 29530 / DSM 19594 / LMG 11500 / NCIMB 11436 / LSU 4)</name>
    <dbReference type="NCBI Taxonomy" id="761193"/>
    <lineage>
        <taxon>Bacteria</taxon>
        <taxon>Pseudomonadati</taxon>
        <taxon>Bacteroidota</taxon>
        <taxon>Cytophagia</taxon>
        <taxon>Cytophagales</taxon>
        <taxon>Spirosomataceae</taxon>
        <taxon>Runella</taxon>
    </lineage>
</organism>
<dbReference type="GO" id="GO:0004674">
    <property type="term" value="F:protein serine/threonine kinase activity"/>
    <property type="evidence" value="ECO:0007669"/>
    <property type="project" value="TreeGrafter"/>
</dbReference>
<keyword evidence="6" id="KW-1185">Reference proteome</keyword>
<dbReference type="Pfam" id="PF07804">
    <property type="entry name" value="HipA_C"/>
    <property type="match status" value="1"/>
</dbReference>
<name>A0A7U4E962_RUNSL</name>
<dbReference type="Gene3D" id="1.10.1070.20">
    <property type="match status" value="1"/>
</dbReference>
<evidence type="ECO:0000256" key="3">
    <source>
        <dbReference type="ARBA" id="ARBA00022777"/>
    </source>
</evidence>
<dbReference type="PANTHER" id="PTHR37419:SF1">
    <property type="entry name" value="SERINE_THREONINE-PROTEIN KINASE TOXIN HIPA"/>
    <property type="match status" value="1"/>
</dbReference>
<evidence type="ECO:0000259" key="4">
    <source>
        <dbReference type="Pfam" id="PF07804"/>
    </source>
</evidence>
<evidence type="ECO:0000313" key="5">
    <source>
        <dbReference type="EMBL" id="AEI52108.1"/>
    </source>
</evidence>